<proteinExistence type="inferred from homology"/>
<evidence type="ECO:0000259" key="4">
    <source>
        <dbReference type="Pfam" id="PF17766"/>
    </source>
</evidence>
<feature type="domain" description="Inhibitor I9" evidence="3">
    <location>
        <begin position="116"/>
        <end position="160"/>
    </location>
</feature>
<evidence type="ECO:0000313" key="6">
    <source>
        <dbReference type="Proteomes" id="UP001327560"/>
    </source>
</evidence>
<protein>
    <submittedName>
        <fullName evidence="5">Uncharacterized protein</fullName>
    </submittedName>
</protein>
<dbReference type="EMBL" id="CP136895">
    <property type="protein sequence ID" value="WOL10571.1"/>
    <property type="molecule type" value="Genomic_DNA"/>
</dbReference>
<dbReference type="AlphaFoldDB" id="A0AAQ3KR88"/>
<dbReference type="Gene3D" id="3.40.50.200">
    <property type="entry name" value="Peptidase S8/S53 domain"/>
    <property type="match status" value="1"/>
</dbReference>
<dbReference type="SUPFAM" id="SSF52743">
    <property type="entry name" value="Subtilisin-like"/>
    <property type="match status" value="1"/>
</dbReference>
<gene>
    <name evidence="5" type="ORF">Cni_G19330</name>
</gene>
<dbReference type="InterPro" id="IPR041469">
    <property type="entry name" value="Subtilisin-like_FN3"/>
</dbReference>
<dbReference type="InterPro" id="IPR036852">
    <property type="entry name" value="Peptidase_S8/S53_dom_sf"/>
</dbReference>
<evidence type="ECO:0000256" key="1">
    <source>
        <dbReference type="ARBA" id="ARBA00011073"/>
    </source>
</evidence>
<dbReference type="GO" id="GO:0006508">
    <property type="term" value="P:proteolysis"/>
    <property type="evidence" value="ECO:0007669"/>
    <property type="project" value="InterPro"/>
</dbReference>
<feature type="domain" description="Subtilisin-like protease fibronectin type-III" evidence="4">
    <location>
        <begin position="312"/>
        <end position="398"/>
    </location>
</feature>
<evidence type="ECO:0000256" key="2">
    <source>
        <dbReference type="ARBA" id="ARBA00022729"/>
    </source>
</evidence>
<name>A0AAQ3KR88_9LILI</name>
<evidence type="ECO:0000313" key="5">
    <source>
        <dbReference type="EMBL" id="WOL10571.1"/>
    </source>
</evidence>
<dbReference type="InterPro" id="IPR045051">
    <property type="entry name" value="SBT"/>
</dbReference>
<dbReference type="Gene3D" id="2.60.40.2310">
    <property type="match status" value="1"/>
</dbReference>
<dbReference type="GO" id="GO:0004252">
    <property type="term" value="F:serine-type endopeptidase activity"/>
    <property type="evidence" value="ECO:0007669"/>
    <property type="project" value="InterPro"/>
</dbReference>
<comment type="similarity">
    <text evidence="1">Belongs to the peptidase S8 family.</text>
</comment>
<evidence type="ECO:0000259" key="3">
    <source>
        <dbReference type="Pfam" id="PF05922"/>
    </source>
</evidence>
<organism evidence="5 6">
    <name type="scientific">Canna indica</name>
    <name type="common">Indian-shot</name>
    <dbReference type="NCBI Taxonomy" id="4628"/>
    <lineage>
        <taxon>Eukaryota</taxon>
        <taxon>Viridiplantae</taxon>
        <taxon>Streptophyta</taxon>
        <taxon>Embryophyta</taxon>
        <taxon>Tracheophyta</taxon>
        <taxon>Spermatophyta</taxon>
        <taxon>Magnoliopsida</taxon>
        <taxon>Liliopsida</taxon>
        <taxon>Zingiberales</taxon>
        <taxon>Cannaceae</taxon>
        <taxon>Canna</taxon>
    </lineage>
</organism>
<dbReference type="PANTHER" id="PTHR10795">
    <property type="entry name" value="PROPROTEIN CONVERTASE SUBTILISIN/KEXIN"/>
    <property type="match status" value="1"/>
</dbReference>
<keyword evidence="2" id="KW-0732">Signal</keyword>
<sequence>MSFVAGIEAFSFQSVSAFAVLLYLHESHGKPLDDPEFGKLNLSIITNDGCFNTGCLIGEGPDTKRIKKMHTDCSASDFLIDKWLDEQPLASIMYVSFGMTTSFADEQLAKLVAGLESNDNSDRLVHVYSEVFSGFAAKLSKEELKELTKKEDFVGAFPNRFDFRGKVVVCEIDISAATALARTVKDHGGAALILVNVDIEGNTLIDRECNFPCVMVTHDDGKKIRSYATSSKNLTATISFDGVVLGISPAPTVASFSSRGPSVATPSIIKPDISGPGVNVFAAWASSGTGTDRIVRDRSVNCSKVEKISESELNYPSIALKKGYTVTRTVTNVGPASSSYKLELDMPENVEVTVSPNTLVFKQANEQKIFKVCATKGIGAGNLKWVSDTHLVRSPIIVFS</sequence>
<dbReference type="SUPFAM" id="SSF53756">
    <property type="entry name" value="UDP-Glycosyltransferase/glycogen phosphorylase"/>
    <property type="match status" value="1"/>
</dbReference>
<dbReference type="Proteomes" id="UP001327560">
    <property type="component" value="Chromosome 6"/>
</dbReference>
<dbReference type="CDD" id="cd02120">
    <property type="entry name" value="PA_subtilisin_like"/>
    <property type="match status" value="1"/>
</dbReference>
<keyword evidence="6" id="KW-1185">Reference proteome</keyword>
<dbReference type="Pfam" id="PF05922">
    <property type="entry name" value="Inhibitor_I9"/>
    <property type="match status" value="1"/>
</dbReference>
<reference evidence="5 6" key="1">
    <citation type="submission" date="2023-10" db="EMBL/GenBank/DDBJ databases">
        <title>Chromosome-scale genome assembly provides insights into flower coloration mechanisms of Canna indica.</title>
        <authorList>
            <person name="Li C."/>
        </authorList>
    </citation>
    <scope>NUCLEOTIDE SEQUENCE [LARGE SCALE GENOMIC DNA]</scope>
    <source>
        <tissue evidence="5">Flower</tissue>
    </source>
</reference>
<dbReference type="InterPro" id="IPR010259">
    <property type="entry name" value="S8pro/Inhibitor_I9"/>
</dbReference>
<dbReference type="Pfam" id="PF17766">
    <property type="entry name" value="fn3_6"/>
    <property type="match status" value="1"/>
</dbReference>
<dbReference type="Gene3D" id="3.50.30.30">
    <property type="match status" value="1"/>
</dbReference>
<accession>A0AAQ3KR88</accession>